<dbReference type="Proteomes" id="UP001252186">
    <property type="component" value="Unassembled WGS sequence"/>
</dbReference>
<gene>
    <name evidence="1" type="ORF">RM519_04560</name>
</gene>
<dbReference type="InterPro" id="IPR014985">
    <property type="entry name" value="WbqC"/>
</dbReference>
<name>A0ABU2Y625_9FLAO</name>
<proteinExistence type="predicted"/>
<organism evidence="1 2">
    <name type="scientific">Urechidicola vernalis</name>
    <dbReference type="NCBI Taxonomy" id="3075600"/>
    <lineage>
        <taxon>Bacteria</taxon>
        <taxon>Pseudomonadati</taxon>
        <taxon>Bacteroidota</taxon>
        <taxon>Flavobacteriia</taxon>
        <taxon>Flavobacteriales</taxon>
        <taxon>Flavobacteriaceae</taxon>
        <taxon>Urechidicola</taxon>
    </lineage>
</organism>
<keyword evidence="2" id="KW-1185">Reference proteome</keyword>
<dbReference type="Pfam" id="PF08889">
    <property type="entry name" value="WbqC"/>
    <property type="match status" value="1"/>
</dbReference>
<dbReference type="RefSeq" id="WP_311592377.1">
    <property type="nucleotide sequence ID" value="NZ_JAVRHV010000001.1"/>
</dbReference>
<evidence type="ECO:0000313" key="1">
    <source>
        <dbReference type="EMBL" id="MDT0552508.1"/>
    </source>
</evidence>
<protein>
    <submittedName>
        <fullName evidence="1">WbqC family protein</fullName>
    </submittedName>
</protein>
<evidence type="ECO:0000313" key="2">
    <source>
        <dbReference type="Proteomes" id="UP001252186"/>
    </source>
</evidence>
<dbReference type="EMBL" id="JAVRHV010000001">
    <property type="protein sequence ID" value="MDT0552508.1"/>
    <property type="molecule type" value="Genomic_DNA"/>
</dbReference>
<comment type="caution">
    <text evidence="1">The sequence shown here is derived from an EMBL/GenBank/DDBJ whole genome shotgun (WGS) entry which is preliminary data.</text>
</comment>
<sequence length="200" mass="23889">MLFLPTYFAPISQYMVILQNDAIVFEVEDNFQKQTYRNRCYIYASLGKLQMNVPIIRTHDSMIKQKTKDTKVDNEYAWQKRQLKTLQAAYRSSPYYEFYEDDIMPIFETKHNFLQDLNIKTHEFILDALQEEISFSKTTEYLKEPIMKDSRILATPKFKPLFKFKQYTQVFDDKYGFIPNLSILDLIFMEGPNAISYLKN</sequence>
<reference evidence="1 2" key="1">
    <citation type="submission" date="2023-09" db="EMBL/GenBank/DDBJ databases">
        <authorList>
            <person name="Rey-Velasco X."/>
        </authorList>
    </citation>
    <scope>NUCLEOTIDE SEQUENCE [LARGE SCALE GENOMIC DNA]</scope>
    <source>
        <strain evidence="1 2">P050</strain>
    </source>
</reference>
<accession>A0ABU2Y625</accession>